<evidence type="ECO:0000313" key="3">
    <source>
        <dbReference type="EMBL" id="RXS96699.1"/>
    </source>
</evidence>
<dbReference type="GO" id="GO:0016757">
    <property type="term" value="F:glycosyltransferase activity"/>
    <property type="evidence" value="ECO:0007669"/>
    <property type="project" value="InterPro"/>
</dbReference>
<evidence type="ECO:0000313" key="4">
    <source>
        <dbReference type="Proteomes" id="UP000290253"/>
    </source>
</evidence>
<sequence>MKRVLIYRADLLPPSETFITGQTASLQRYTPWFAGLRRYTKGLTLDASRVLSVTKGNNFQDKLIRRAYLLSRISPSFHRKVQQIRPSLIHAHFAPDGSLALKVQKLLDVPLIVTLHGFDVTKGDEAFRDSLFGRMYLSRRADLWQQASLFVCVSEHIRQMALERGFPEDKLLVHRIGIDLTRFLPAEKQEPIVLFVGRMVEKKGAIHLVRAMQSVQAHLPHARLVLLGDGPLKPELEEEARKLGVKAEFLGMQPHNEVISWMRRAQVLAAPSIVARSGDSEGLPTVMCEAQAMGLPVVSFRGPGVDEAVVHGETALLAAPGDDRELGEAITRLLSDPQLLTQFGEAGQRRAAEFFDIRHQTALLEDIYDRVVDAATRRIA</sequence>
<comment type="caution">
    <text evidence="3">The sequence shown here is derived from an EMBL/GenBank/DDBJ whole genome shotgun (WGS) entry which is preliminary data.</text>
</comment>
<dbReference type="Gene3D" id="3.40.50.2000">
    <property type="entry name" value="Glycogen Phosphorylase B"/>
    <property type="match status" value="2"/>
</dbReference>
<gene>
    <name evidence="3" type="ORF">ESZ00_01765</name>
</gene>
<keyword evidence="3" id="KW-0808">Transferase</keyword>
<dbReference type="SUPFAM" id="SSF53756">
    <property type="entry name" value="UDP-Glycosyltransferase/glycogen phosphorylase"/>
    <property type="match status" value="1"/>
</dbReference>
<dbReference type="RefSeq" id="WP_129206449.1">
    <property type="nucleotide sequence ID" value="NZ_SDMK01000001.1"/>
</dbReference>
<dbReference type="EMBL" id="SDMK01000001">
    <property type="protein sequence ID" value="RXS96699.1"/>
    <property type="molecule type" value="Genomic_DNA"/>
</dbReference>
<keyword evidence="4" id="KW-1185">Reference proteome</keyword>
<dbReference type="InterPro" id="IPR001296">
    <property type="entry name" value="Glyco_trans_1"/>
</dbReference>
<protein>
    <submittedName>
        <fullName evidence="3">Glycosyltransferase</fullName>
    </submittedName>
</protein>
<dbReference type="Pfam" id="PF13439">
    <property type="entry name" value="Glyco_transf_4"/>
    <property type="match status" value="1"/>
</dbReference>
<dbReference type="Proteomes" id="UP000290253">
    <property type="component" value="Unassembled WGS sequence"/>
</dbReference>
<evidence type="ECO:0000259" key="2">
    <source>
        <dbReference type="Pfam" id="PF13439"/>
    </source>
</evidence>
<dbReference type="InterPro" id="IPR028098">
    <property type="entry name" value="Glyco_trans_4-like_N"/>
</dbReference>
<reference evidence="3 4" key="1">
    <citation type="journal article" date="2016" name="Int. J. Syst. Evol. Microbiol.">
        <title>Acidipila dinghuensis sp. nov., an acidobacterium isolated from forest soil.</title>
        <authorList>
            <person name="Jiang Y.W."/>
            <person name="Wang J."/>
            <person name="Chen M.H."/>
            <person name="Lv Y.Y."/>
            <person name="Qiu L.H."/>
        </authorList>
    </citation>
    <scope>NUCLEOTIDE SEQUENCE [LARGE SCALE GENOMIC DNA]</scope>
    <source>
        <strain evidence="3 4">DHOF10</strain>
    </source>
</reference>
<evidence type="ECO:0000259" key="1">
    <source>
        <dbReference type="Pfam" id="PF00534"/>
    </source>
</evidence>
<name>A0A4Q1SH53_9BACT</name>
<dbReference type="AlphaFoldDB" id="A0A4Q1SH53"/>
<dbReference type="Pfam" id="PF00534">
    <property type="entry name" value="Glycos_transf_1"/>
    <property type="match status" value="1"/>
</dbReference>
<proteinExistence type="predicted"/>
<accession>A0A4Q1SH53</accession>
<dbReference type="PANTHER" id="PTHR45947">
    <property type="entry name" value="SULFOQUINOVOSYL TRANSFERASE SQD2"/>
    <property type="match status" value="1"/>
</dbReference>
<dbReference type="InterPro" id="IPR050194">
    <property type="entry name" value="Glycosyltransferase_grp1"/>
</dbReference>
<organism evidence="3 4">
    <name type="scientific">Silvibacterium dinghuense</name>
    <dbReference type="NCBI Taxonomy" id="1560006"/>
    <lineage>
        <taxon>Bacteria</taxon>
        <taxon>Pseudomonadati</taxon>
        <taxon>Acidobacteriota</taxon>
        <taxon>Terriglobia</taxon>
        <taxon>Terriglobales</taxon>
        <taxon>Acidobacteriaceae</taxon>
        <taxon>Silvibacterium</taxon>
    </lineage>
</organism>
<feature type="domain" description="Glycosyltransferase subfamily 4-like N-terminal" evidence="2">
    <location>
        <begin position="66"/>
        <end position="182"/>
    </location>
</feature>
<dbReference type="OrthoDB" id="73743at2"/>
<feature type="domain" description="Glycosyl transferase family 1" evidence="1">
    <location>
        <begin position="185"/>
        <end position="349"/>
    </location>
</feature>
<dbReference type="PANTHER" id="PTHR45947:SF14">
    <property type="entry name" value="SLL1723 PROTEIN"/>
    <property type="match status" value="1"/>
</dbReference>